<feature type="compositionally biased region" description="Basic and acidic residues" evidence="1">
    <location>
        <begin position="251"/>
        <end position="276"/>
    </location>
</feature>
<protein>
    <submittedName>
        <fullName evidence="3">XS domain containing protein-like</fullName>
    </submittedName>
</protein>
<dbReference type="Pfam" id="PF06882">
    <property type="entry name" value="DUF1263"/>
    <property type="match status" value="1"/>
</dbReference>
<proteinExistence type="predicted"/>
<organism evidence="3 4">
    <name type="scientific">Oryza sativa subsp. japonica</name>
    <name type="common">Rice</name>
    <dbReference type="NCBI Taxonomy" id="39947"/>
    <lineage>
        <taxon>Eukaryota</taxon>
        <taxon>Viridiplantae</taxon>
        <taxon>Streptophyta</taxon>
        <taxon>Embryophyta</taxon>
        <taxon>Tracheophyta</taxon>
        <taxon>Spermatophyta</taxon>
        <taxon>Magnoliopsida</taxon>
        <taxon>Liliopsida</taxon>
        <taxon>Poales</taxon>
        <taxon>Poaceae</taxon>
        <taxon>BOP clade</taxon>
        <taxon>Oryzoideae</taxon>
        <taxon>Oryzeae</taxon>
        <taxon>Oryzinae</taxon>
        <taxon>Oryza</taxon>
        <taxon>Oryza sativa</taxon>
    </lineage>
</organism>
<dbReference type="Proteomes" id="UP000000763">
    <property type="component" value="Chromosome 9"/>
</dbReference>
<feature type="compositionally biased region" description="Basic and acidic residues" evidence="1">
    <location>
        <begin position="362"/>
        <end position="391"/>
    </location>
</feature>
<accession>Q67UY5</accession>
<dbReference type="AlphaFoldDB" id="Q67UY5"/>
<feature type="compositionally biased region" description="Polar residues" evidence="1">
    <location>
        <begin position="166"/>
        <end position="177"/>
    </location>
</feature>
<name>Q67UY5_ORYSJ</name>
<feature type="region of interest" description="Disordered" evidence="1">
    <location>
        <begin position="226"/>
        <end position="439"/>
    </location>
</feature>
<evidence type="ECO:0000256" key="1">
    <source>
        <dbReference type="SAM" id="MobiDB-lite"/>
    </source>
</evidence>
<dbReference type="InterPro" id="IPR010685">
    <property type="entry name" value="DUF1263"/>
</dbReference>
<feature type="domain" description="DUF1263" evidence="2">
    <location>
        <begin position="125"/>
        <end position="158"/>
    </location>
</feature>
<gene>
    <name evidence="3" type="primary">P0488D02.35</name>
</gene>
<feature type="compositionally biased region" description="Basic and acidic residues" evidence="1">
    <location>
        <begin position="234"/>
        <end position="243"/>
    </location>
</feature>
<feature type="compositionally biased region" description="Basic and acidic residues" evidence="1">
    <location>
        <begin position="326"/>
        <end position="336"/>
    </location>
</feature>
<reference evidence="4" key="2">
    <citation type="journal article" date="2008" name="Nucleic Acids Res.">
        <title>The rice annotation project database (RAP-DB): 2008 update.</title>
        <authorList>
            <consortium name="The rice annotation project (RAP)"/>
        </authorList>
    </citation>
    <scope>GENOME REANNOTATION</scope>
    <source>
        <strain evidence="4">cv. Nipponbare</strain>
    </source>
</reference>
<dbReference type="EMBL" id="AP005393">
    <property type="protein sequence ID" value="BAD38034.1"/>
    <property type="molecule type" value="Genomic_DNA"/>
</dbReference>
<feature type="compositionally biased region" description="Basic and acidic residues" evidence="1">
    <location>
        <begin position="403"/>
        <end position="414"/>
    </location>
</feature>
<reference evidence="4" key="1">
    <citation type="journal article" date="2005" name="Nature">
        <title>The map-based sequence of the rice genome.</title>
        <authorList>
            <consortium name="International rice genome sequencing project (IRGSP)"/>
            <person name="Matsumoto T."/>
            <person name="Wu J."/>
            <person name="Kanamori H."/>
            <person name="Katayose Y."/>
            <person name="Fujisawa M."/>
            <person name="Namiki N."/>
            <person name="Mizuno H."/>
            <person name="Yamamoto K."/>
            <person name="Antonio B.A."/>
            <person name="Baba T."/>
            <person name="Sakata K."/>
            <person name="Nagamura Y."/>
            <person name="Aoki H."/>
            <person name="Arikawa K."/>
            <person name="Arita K."/>
            <person name="Bito T."/>
            <person name="Chiden Y."/>
            <person name="Fujitsuka N."/>
            <person name="Fukunaka R."/>
            <person name="Hamada M."/>
            <person name="Harada C."/>
            <person name="Hayashi A."/>
            <person name="Hijishita S."/>
            <person name="Honda M."/>
            <person name="Hosokawa S."/>
            <person name="Ichikawa Y."/>
            <person name="Idonuma A."/>
            <person name="Iijima M."/>
            <person name="Ikeda M."/>
            <person name="Ikeno M."/>
            <person name="Ito K."/>
            <person name="Ito S."/>
            <person name="Ito T."/>
            <person name="Ito Y."/>
            <person name="Ito Y."/>
            <person name="Iwabuchi A."/>
            <person name="Kamiya K."/>
            <person name="Karasawa W."/>
            <person name="Kurita K."/>
            <person name="Katagiri S."/>
            <person name="Kikuta A."/>
            <person name="Kobayashi H."/>
            <person name="Kobayashi N."/>
            <person name="Machita K."/>
            <person name="Maehara T."/>
            <person name="Masukawa M."/>
            <person name="Mizubayashi T."/>
            <person name="Mukai Y."/>
            <person name="Nagasaki H."/>
            <person name="Nagata Y."/>
            <person name="Naito S."/>
            <person name="Nakashima M."/>
            <person name="Nakama Y."/>
            <person name="Nakamichi Y."/>
            <person name="Nakamura M."/>
            <person name="Meguro A."/>
            <person name="Negishi M."/>
            <person name="Ohta I."/>
            <person name="Ohta T."/>
            <person name="Okamoto M."/>
            <person name="Ono N."/>
            <person name="Saji S."/>
            <person name="Sakaguchi M."/>
            <person name="Sakai K."/>
            <person name="Shibata M."/>
            <person name="Shimokawa T."/>
            <person name="Song J."/>
            <person name="Takazaki Y."/>
            <person name="Terasawa K."/>
            <person name="Tsugane M."/>
            <person name="Tsuji K."/>
            <person name="Ueda S."/>
            <person name="Waki K."/>
            <person name="Yamagata H."/>
            <person name="Yamamoto M."/>
            <person name="Yamamoto S."/>
            <person name="Yamane H."/>
            <person name="Yoshiki S."/>
            <person name="Yoshihara R."/>
            <person name="Yukawa K."/>
            <person name="Zhong H."/>
            <person name="Yano M."/>
            <person name="Yuan Q."/>
            <person name="Ouyang S."/>
            <person name="Liu J."/>
            <person name="Jones K.M."/>
            <person name="Gansberger K."/>
            <person name="Moffat K."/>
            <person name="Hill J."/>
            <person name="Bera J."/>
            <person name="Fadrosh D."/>
            <person name="Jin S."/>
            <person name="Johri S."/>
            <person name="Kim M."/>
            <person name="Overton L."/>
            <person name="Reardon M."/>
            <person name="Tsitrin T."/>
            <person name="Vuong H."/>
            <person name="Weaver B."/>
            <person name="Ciecko A."/>
            <person name="Tallon L."/>
            <person name="Jackson J."/>
            <person name="Pai G."/>
            <person name="Aken S.V."/>
            <person name="Utterback T."/>
            <person name="Reidmuller S."/>
            <person name="Feldblyum T."/>
            <person name="Hsiao J."/>
            <person name="Zismann V."/>
            <person name="Iobst S."/>
            <person name="de Vazeille A.R."/>
            <person name="Buell C.R."/>
            <person name="Ying K."/>
            <person name="Li Y."/>
            <person name="Lu T."/>
            <person name="Huang Y."/>
            <person name="Zhao Q."/>
            <person name="Feng Q."/>
            <person name="Zhang L."/>
            <person name="Zhu J."/>
            <person name="Weng Q."/>
            <person name="Mu J."/>
            <person name="Lu Y."/>
            <person name="Fan D."/>
            <person name="Liu Y."/>
            <person name="Guan J."/>
            <person name="Zhang Y."/>
            <person name="Yu S."/>
            <person name="Liu X."/>
            <person name="Zhang Y."/>
            <person name="Hong G."/>
            <person name="Han B."/>
            <person name="Choisne N."/>
            <person name="Demange N."/>
            <person name="Orjeda G."/>
            <person name="Samain S."/>
            <person name="Cattolico L."/>
            <person name="Pelletier E."/>
            <person name="Couloux A."/>
            <person name="Segurens B."/>
            <person name="Wincker P."/>
            <person name="D'Hont A."/>
            <person name="Scarpelli C."/>
            <person name="Weissenbach J."/>
            <person name="Salanoubat M."/>
            <person name="Quetier F."/>
            <person name="Yu Y."/>
            <person name="Kim H.R."/>
            <person name="Rambo T."/>
            <person name="Currie J."/>
            <person name="Collura K."/>
            <person name="Luo M."/>
            <person name="Yang T."/>
            <person name="Ammiraju J.S.S."/>
            <person name="Engler F."/>
            <person name="Soderlund C."/>
            <person name="Wing R.A."/>
            <person name="Palmer L.E."/>
            <person name="de la Bastide M."/>
            <person name="Spiegel L."/>
            <person name="Nascimento L."/>
            <person name="Zutavern T."/>
            <person name="O'Shaughnessy A."/>
            <person name="Dike S."/>
            <person name="Dedhia N."/>
            <person name="Preston R."/>
            <person name="Balija V."/>
            <person name="McCombie W.R."/>
            <person name="Chow T."/>
            <person name="Chen H."/>
            <person name="Chung M."/>
            <person name="Chen C."/>
            <person name="Shaw J."/>
            <person name="Wu H."/>
            <person name="Hsiao K."/>
            <person name="Chao Y."/>
            <person name="Chu M."/>
            <person name="Cheng C."/>
            <person name="Hour A."/>
            <person name="Lee P."/>
            <person name="Lin S."/>
            <person name="Lin Y."/>
            <person name="Liou J."/>
            <person name="Liu S."/>
            <person name="Hsing Y."/>
            <person name="Raghuvanshi S."/>
            <person name="Mohanty A."/>
            <person name="Bharti A.K."/>
            <person name="Gaur A."/>
            <person name="Gupta V."/>
            <person name="Kumar D."/>
            <person name="Ravi V."/>
            <person name="Vij S."/>
            <person name="Kapur A."/>
            <person name="Khurana P."/>
            <person name="Khurana P."/>
            <person name="Khurana J.P."/>
            <person name="Tyagi A.K."/>
            <person name="Gaikwad K."/>
            <person name="Singh A."/>
            <person name="Dalal V."/>
            <person name="Srivastava S."/>
            <person name="Dixit A."/>
            <person name="Pal A.K."/>
            <person name="Ghazi I.A."/>
            <person name="Yadav M."/>
            <person name="Pandit A."/>
            <person name="Bhargava A."/>
            <person name="Sureshbabu K."/>
            <person name="Batra K."/>
            <person name="Sharma T.R."/>
            <person name="Mohapatra T."/>
            <person name="Singh N.K."/>
            <person name="Messing J."/>
            <person name="Nelson A.B."/>
            <person name="Fuks G."/>
            <person name="Kavchok S."/>
            <person name="Keizer G."/>
            <person name="Linton E."/>
            <person name="Llaca V."/>
            <person name="Song R."/>
            <person name="Tanyolac B."/>
            <person name="Young S."/>
            <person name="Ho-Il K."/>
            <person name="Hahn J.H."/>
            <person name="Sangsakoo G."/>
            <person name="Vanavichit A."/>
            <person name="de Mattos Luiz.A.T."/>
            <person name="Zimmer P.D."/>
            <person name="Malone G."/>
            <person name="Dellagostin O."/>
            <person name="de Oliveira A.C."/>
            <person name="Bevan M."/>
            <person name="Bancroft I."/>
            <person name="Minx P."/>
            <person name="Cordum H."/>
            <person name="Wilson R."/>
            <person name="Cheng Z."/>
            <person name="Jin W."/>
            <person name="Jiang J."/>
            <person name="Leong S.A."/>
            <person name="Iwama H."/>
            <person name="Gojobori T."/>
            <person name="Itoh T."/>
            <person name="Niimura Y."/>
            <person name="Fujii Y."/>
            <person name="Habara T."/>
            <person name="Sakai H."/>
            <person name="Sato Y."/>
            <person name="Wilson G."/>
            <person name="Kumar K."/>
            <person name="McCouch S."/>
            <person name="Juretic N."/>
            <person name="Hoen D."/>
            <person name="Wright S."/>
            <person name="Bruskiewich R."/>
            <person name="Bureau T."/>
            <person name="Miyao A."/>
            <person name="Hirochika H."/>
            <person name="Nishikawa T."/>
            <person name="Kadowaki K."/>
            <person name="Sugiura M."/>
            <person name="Burr B."/>
            <person name="Sasaki T."/>
        </authorList>
    </citation>
    <scope>NUCLEOTIDE SEQUENCE [LARGE SCALE GENOMIC DNA]</scope>
    <source>
        <strain evidence="4">cv. Nipponbare</strain>
    </source>
</reference>
<evidence type="ECO:0000259" key="2">
    <source>
        <dbReference type="Pfam" id="PF06882"/>
    </source>
</evidence>
<evidence type="ECO:0000313" key="4">
    <source>
        <dbReference type="Proteomes" id="UP000000763"/>
    </source>
</evidence>
<sequence length="439" mass="47615">MSRSSLPLATPVIGLLTAGHLAEILKLIVADLLLEELLVGGIHIIFFSKWGGIIYIEQGTAMSGDLEAFMTRHFESRHRFTICRREGSQTNNRRDVGTWLSADDMTSVRPVTNRSFLSTTCQFSNLHVRPSSYNILLVMVRMKPGIYLTGTNVPSPGGILDGTDEAYSSENPPSDTYSSSEVGGKSESGSRIDRRRAHPNSITPTLAWMRRLEESYTISPAVAHAGLWRGPPVSDREREKEGGGLRAHRSAAREKDGAAAPRGDRTGGPDLPKGRSDGGAGPRGRGARARRETAATMAPAARRSHGGGAHAAAAQSDDRRRRRAAARGEEGEKKGGDASPRVAGAEEGDGGRRRQATGGRRRLADELRRALRKEKIGIREREMDHGDRDPWPKAAVEVALTRARGDEGSGDEPRRRRGGRGGPRPREANGGDGVRRRRA</sequence>
<evidence type="ECO:0000313" key="3">
    <source>
        <dbReference type="EMBL" id="BAD38034.1"/>
    </source>
</evidence>
<feature type="compositionally biased region" description="Low complexity" evidence="1">
    <location>
        <begin position="178"/>
        <end position="189"/>
    </location>
</feature>
<feature type="region of interest" description="Disordered" evidence="1">
    <location>
        <begin position="158"/>
        <end position="198"/>
    </location>
</feature>